<name>A0AAD9YAW1_COLKA</name>
<dbReference type="PANTHER" id="PTHR24148">
    <property type="entry name" value="ANKYRIN REPEAT DOMAIN-CONTAINING PROTEIN 39 HOMOLOG-RELATED"/>
    <property type="match status" value="1"/>
</dbReference>
<dbReference type="Pfam" id="PF23397">
    <property type="entry name" value="DUF7104"/>
    <property type="match status" value="4"/>
</dbReference>
<keyword evidence="3" id="KW-1185">Reference proteome</keyword>
<feature type="domain" description="Heterokaryon incompatibility" evidence="1">
    <location>
        <begin position="49"/>
        <end position="199"/>
    </location>
</feature>
<dbReference type="Pfam" id="PF06985">
    <property type="entry name" value="HET"/>
    <property type="match status" value="1"/>
</dbReference>
<evidence type="ECO:0000259" key="1">
    <source>
        <dbReference type="Pfam" id="PF06985"/>
    </source>
</evidence>
<dbReference type="AlphaFoldDB" id="A0AAD9YAW1"/>
<dbReference type="EMBL" id="VYYT01000222">
    <property type="protein sequence ID" value="KAK2755429.1"/>
    <property type="molecule type" value="Genomic_DNA"/>
</dbReference>
<dbReference type="InterPro" id="IPR010730">
    <property type="entry name" value="HET"/>
</dbReference>
<comment type="caution">
    <text evidence="2">The sequence shown here is derived from an EMBL/GenBank/DDBJ whole genome shotgun (WGS) entry which is preliminary data.</text>
</comment>
<dbReference type="InterPro" id="IPR052895">
    <property type="entry name" value="HetReg/Transcr_Mod"/>
</dbReference>
<dbReference type="PANTHER" id="PTHR24148:SF78">
    <property type="entry name" value="HETEROKARYON INCOMPATIBILITY DOMAIN-CONTAINING PROTEIN"/>
    <property type="match status" value="1"/>
</dbReference>
<accession>A0AAD9YAW1</accession>
<dbReference type="Proteomes" id="UP001281614">
    <property type="component" value="Unassembled WGS sequence"/>
</dbReference>
<reference evidence="2" key="1">
    <citation type="submission" date="2023-02" db="EMBL/GenBank/DDBJ databases">
        <title>Colletotrichum kahawae CIFC_Que2 genome sequencing and assembly.</title>
        <authorList>
            <person name="Baroncelli R."/>
        </authorList>
    </citation>
    <scope>NUCLEOTIDE SEQUENCE</scope>
    <source>
        <strain evidence="2">CIFC_Que2</strain>
    </source>
</reference>
<organism evidence="2 3">
    <name type="scientific">Colletotrichum kahawae</name>
    <name type="common">Coffee berry disease fungus</name>
    <dbReference type="NCBI Taxonomy" id="34407"/>
    <lineage>
        <taxon>Eukaryota</taxon>
        <taxon>Fungi</taxon>
        <taxon>Dikarya</taxon>
        <taxon>Ascomycota</taxon>
        <taxon>Pezizomycotina</taxon>
        <taxon>Sordariomycetes</taxon>
        <taxon>Hypocreomycetidae</taxon>
        <taxon>Glomerellales</taxon>
        <taxon>Glomerellaceae</taxon>
        <taxon>Colletotrichum</taxon>
        <taxon>Colletotrichum gloeosporioides species complex</taxon>
    </lineage>
</organism>
<gene>
    <name evidence="2" type="ORF">CKAH01_01321</name>
</gene>
<protein>
    <submittedName>
        <fullName evidence="2">Het domain protein</fullName>
    </submittedName>
</protein>
<proteinExistence type="predicted"/>
<evidence type="ECO:0000313" key="3">
    <source>
        <dbReference type="Proteomes" id="UP001281614"/>
    </source>
</evidence>
<sequence>MSSYHYRCLPPGCIRLLRLSPHEDDTAPIRCQLFEYSLVSARRKGTHLYKALSYCWGSPSKSQTAFVDEGLLHITENLHAALLRLRDPALERIIWIDAICINQDDLDEKGLQVQLMAEIFARASCVIVWLEYVTGDHLIDSESEAAGRQAIQVLEAAATRPTEAPSDDEHDVYPEYEQRLAVKKLLERPWFRRIWVLQEVAAARHVLIMCKLAEIDGQAFCSGHDRVEKSLTLLLKDGNSRSRIRSTVDLIKDATFRSKAVVNNTSERFSLRISSLGYLIELHRIREATDRRDKIYALLGMSTDTPTGLIPNYQMSWKDLLPHVVKSLLPKSSMVTTIDEYQTALFTIPGRVIGVVRSALNKDTFYDEQLVSVSRHESDGQDFDDCPESWIQTWKKPWNFQRISKRIYKGDIVCLLKGKSIPTIVRAHQDYCSIVVIAVGTEVHMESPWYNNTEFDFLLTWSWKEEKHPSHLAEFLIARGVSPVNCIALQSSDDLNTAVMLLETEQYYSAIWKVHSFILASDDVGESERADVMAVARFLDMIRKVFLNRGCHESFDMLKNLIGKKREYVDVTEEFLIPFIKSAREWEQVAFVLNTQGTPVIMTENLLITAAGNEYCGKGIVEVLLECSNNQISVTDKCLTAATLHPRDCAGTITLLLNSKAVQINITEDFLVALAASDYGHLGKSSSWVVMRQLLELGGDRINITENILIAAAANKSRNCISHATMIGLFVAQKNFQITITESVLLAAAANEGNSASIMEALFLWKKGHFTITENVLAAAATNKGASVDDSLLTVMFCERKELWDTNWIEDRTKVTNQVIKAVYQNLSDGRSRDYLRLQMKKRGIH</sequence>
<dbReference type="InterPro" id="IPR055530">
    <property type="entry name" value="DUF7104"/>
</dbReference>
<evidence type="ECO:0000313" key="2">
    <source>
        <dbReference type="EMBL" id="KAK2755429.1"/>
    </source>
</evidence>